<accession>A0A8H6SFA5</accession>
<feature type="compositionally biased region" description="Polar residues" evidence="1">
    <location>
        <begin position="205"/>
        <end position="214"/>
    </location>
</feature>
<feature type="compositionally biased region" description="Low complexity" evidence="1">
    <location>
        <begin position="215"/>
        <end position="225"/>
    </location>
</feature>
<name>A0A8H6SFA5_9AGAR</name>
<keyword evidence="3" id="KW-1185">Reference proteome</keyword>
<dbReference type="GeneID" id="59348775"/>
<gene>
    <name evidence="2" type="ORF">MIND_00964500</name>
</gene>
<feature type="region of interest" description="Disordered" evidence="1">
    <location>
        <begin position="149"/>
        <end position="175"/>
    </location>
</feature>
<dbReference type="RefSeq" id="XP_037217671.1">
    <property type="nucleotide sequence ID" value="XM_037366259.1"/>
</dbReference>
<comment type="caution">
    <text evidence="2">The sequence shown here is derived from an EMBL/GenBank/DDBJ whole genome shotgun (WGS) entry which is preliminary data.</text>
</comment>
<sequence length="326" mass="35697">MKIPNLPTTNAGLALNKLEESLKLLKDTGDAWSFKKAELLAIIADFERLTNEKSQVCNVLSDDPLRSTMDGDVRKSARNFHADVMSLYDLMWSSEATTIDDQASFVIPNATTPLSVSPMKKLQWMKRGTLKDRIALLRRKRDQILPRLRAYVSDHDPDADGAPLPEPSGLNDSESIERPQISDATIDTHEHLASSKLERTFRVVNDTNPSQNRDSISTQFSSTSTSPPPYPQLDRGIANLNDDCQSQDSELGALVSSRCGSVEDTTDSGAGAEPSRAAPIPHSHQREQNVQLRMSVMSSTTYATAPSTLASEGSIRSLSSIPSLDD</sequence>
<feature type="region of interest" description="Disordered" evidence="1">
    <location>
        <begin position="197"/>
        <end position="244"/>
    </location>
</feature>
<feature type="region of interest" description="Disordered" evidence="1">
    <location>
        <begin position="257"/>
        <end position="286"/>
    </location>
</feature>
<evidence type="ECO:0000313" key="3">
    <source>
        <dbReference type="Proteomes" id="UP000636479"/>
    </source>
</evidence>
<proteinExistence type="predicted"/>
<evidence type="ECO:0000313" key="2">
    <source>
        <dbReference type="EMBL" id="KAF7297312.1"/>
    </source>
</evidence>
<feature type="region of interest" description="Disordered" evidence="1">
    <location>
        <begin position="298"/>
        <end position="326"/>
    </location>
</feature>
<dbReference type="AlphaFoldDB" id="A0A8H6SFA5"/>
<reference evidence="2" key="1">
    <citation type="submission" date="2020-05" db="EMBL/GenBank/DDBJ databases">
        <title>Mycena genomes resolve the evolution of fungal bioluminescence.</title>
        <authorList>
            <person name="Tsai I.J."/>
        </authorList>
    </citation>
    <scope>NUCLEOTIDE SEQUENCE</scope>
    <source>
        <strain evidence="2">171206Taipei</strain>
    </source>
</reference>
<evidence type="ECO:0000256" key="1">
    <source>
        <dbReference type="SAM" id="MobiDB-lite"/>
    </source>
</evidence>
<dbReference type="Proteomes" id="UP000636479">
    <property type="component" value="Unassembled WGS sequence"/>
</dbReference>
<protein>
    <submittedName>
        <fullName evidence="2">Uncharacterized protein</fullName>
    </submittedName>
</protein>
<dbReference type="EMBL" id="JACAZF010000008">
    <property type="protein sequence ID" value="KAF7297312.1"/>
    <property type="molecule type" value="Genomic_DNA"/>
</dbReference>
<organism evidence="2 3">
    <name type="scientific">Mycena indigotica</name>
    <dbReference type="NCBI Taxonomy" id="2126181"/>
    <lineage>
        <taxon>Eukaryota</taxon>
        <taxon>Fungi</taxon>
        <taxon>Dikarya</taxon>
        <taxon>Basidiomycota</taxon>
        <taxon>Agaricomycotina</taxon>
        <taxon>Agaricomycetes</taxon>
        <taxon>Agaricomycetidae</taxon>
        <taxon>Agaricales</taxon>
        <taxon>Marasmiineae</taxon>
        <taxon>Mycenaceae</taxon>
        <taxon>Mycena</taxon>
    </lineage>
</organism>